<feature type="transmembrane region" description="Helical" evidence="6">
    <location>
        <begin position="241"/>
        <end position="269"/>
    </location>
</feature>
<feature type="transmembrane region" description="Helical" evidence="6">
    <location>
        <begin position="30"/>
        <end position="52"/>
    </location>
</feature>
<evidence type="ECO:0000256" key="1">
    <source>
        <dbReference type="ARBA" id="ARBA00004141"/>
    </source>
</evidence>
<keyword evidence="3 6" id="KW-0812">Transmembrane</keyword>
<feature type="transmembrane region" description="Helical" evidence="6">
    <location>
        <begin position="151"/>
        <end position="177"/>
    </location>
</feature>
<proteinExistence type="inferred from homology"/>
<feature type="transmembrane region" description="Helical" evidence="6">
    <location>
        <begin position="218"/>
        <end position="235"/>
    </location>
</feature>
<sequence length="359" mass="40067">MTKKLWFQSGVAILLALLIIKFFLEINYIFAPIGIIAKAIILPLVLGGVLYYMTEPIQRFLEKRKVPRWGSILIIFVILIGGVYAFSAVVGPPITDQVNTLVDNGPKLAKDFNHVVDVALEQKKDLPPKLEESLNSAADKIQSYALKFGGWIVTFLQSFVQALILLVLVPFFFVFMLKDHEKFAPKIYKYFSGKRREWVKKTLHDIDHVLRSYIQGQFLISAILATIILIGYWIIGLQYALLIAIFTLFMNLIPFIGPWIAVMPAILIAFTQDPKLVIWVAVITLIANQVDSNFITPNVMGKSLDIHPLTVITLLLAAGNIAGFVGIIVAVPVYGVAKVIVTNIYAARKDIQKTATKTV</sequence>
<feature type="transmembrane region" description="Helical" evidence="6">
    <location>
        <begin position="72"/>
        <end position="94"/>
    </location>
</feature>
<evidence type="ECO:0000256" key="6">
    <source>
        <dbReference type="SAM" id="Phobius"/>
    </source>
</evidence>
<evidence type="ECO:0000256" key="2">
    <source>
        <dbReference type="ARBA" id="ARBA00009773"/>
    </source>
</evidence>
<keyword evidence="4 6" id="KW-1133">Transmembrane helix</keyword>
<comment type="caution">
    <text evidence="7">The sequence shown here is derived from an EMBL/GenBank/DDBJ whole genome shotgun (WGS) entry which is preliminary data.</text>
</comment>
<organism evidence="7 8">
    <name type="scientific">Sporosarcina gallistercoris</name>
    <dbReference type="NCBI Taxonomy" id="2762245"/>
    <lineage>
        <taxon>Bacteria</taxon>
        <taxon>Bacillati</taxon>
        <taxon>Bacillota</taxon>
        <taxon>Bacilli</taxon>
        <taxon>Bacillales</taxon>
        <taxon>Caryophanaceae</taxon>
        <taxon>Sporosarcina</taxon>
    </lineage>
</organism>
<dbReference type="PANTHER" id="PTHR21716:SF69">
    <property type="entry name" value="TRANSPORT PROTEIN YUBA-RELATED"/>
    <property type="match status" value="1"/>
</dbReference>
<reference evidence="7 8" key="1">
    <citation type="submission" date="2020-08" db="EMBL/GenBank/DDBJ databases">
        <title>A Genomic Blueprint of the Chicken Gut Microbiome.</title>
        <authorList>
            <person name="Gilroy R."/>
            <person name="Ravi A."/>
            <person name="Getino M."/>
            <person name="Pursley I."/>
            <person name="Horton D.L."/>
            <person name="Alikhan N.-F."/>
            <person name="Baker D."/>
            <person name="Gharbi K."/>
            <person name="Hall N."/>
            <person name="Watson M."/>
            <person name="Adriaenssens E.M."/>
            <person name="Foster-Nyarko E."/>
            <person name="Jarju S."/>
            <person name="Secka A."/>
            <person name="Antonio M."/>
            <person name="Oren A."/>
            <person name="Chaudhuri R."/>
            <person name="La Ragione R.M."/>
            <person name="Hildebrand F."/>
            <person name="Pallen M.J."/>
        </authorList>
    </citation>
    <scope>NUCLEOTIDE SEQUENCE [LARGE SCALE GENOMIC DNA]</scope>
    <source>
        <strain evidence="7 8">Sa3CUA8</strain>
    </source>
</reference>
<accession>A0ABR8PKT3</accession>
<keyword evidence="5 6" id="KW-0472">Membrane</keyword>
<dbReference type="InterPro" id="IPR002549">
    <property type="entry name" value="AI-2E-like"/>
</dbReference>
<gene>
    <name evidence="7" type="ORF">H9659_10595</name>
</gene>
<feature type="transmembrane region" description="Helical" evidence="6">
    <location>
        <begin position="276"/>
        <end position="295"/>
    </location>
</feature>
<name>A0ABR8PKT3_9BACL</name>
<evidence type="ECO:0000256" key="5">
    <source>
        <dbReference type="ARBA" id="ARBA00023136"/>
    </source>
</evidence>
<dbReference type="PANTHER" id="PTHR21716">
    <property type="entry name" value="TRANSMEMBRANE PROTEIN"/>
    <property type="match status" value="1"/>
</dbReference>
<evidence type="ECO:0000313" key="7">
    <source>
        <dbReference type="EMBL" id="MBD7908779.1"/>
    </source>
</evidence>
<protein>
    <submittedName>
        <fullName evidence="7">AI-2E family transporter</fullName>
    </submittedName>
</protein>
<comment type="subcellular location">
    <subcellularLocation>
        <location evidence="1">Membrane</location>
        <topology evidence="1">Multi-pass membrane protein</topology>
    </subcellularLocation>
</comment>
<dbReference type="EMBL" id="JACSQY010000007">
    <property type="protein sequence ID" value="MBD7908779.1"/>
    <property type="molecule type" value="Genomic_DNA"/>
</dbReference>
<keyword evidence="8" id="KW-1185">Reference proteome</keyword>
<feature type="transmembrane region" description="Helical" evidence="6">
    <location>
        <begin position="5"/>
        <end position="24"/>
    </location>
</feature>
<evidence type="ECO:0000256" key="3">
    <source>
        <dbReference type="ARBA" id="ARBA00022692"/>
    </source>
</evidence>
<dbReference type="Pfam" id="PF01594">
    <property type="entry name" value="AI-2E_transport"/>
    <property type="match status" value="1"/>
</dbReference>
<dbReference type="RefSeq" id="WP_191690264.1">
    <property type="nucleotide sequence ID" value="NZ_JACSQY010000007.1"/>
</dbReference>
<evidence type="ECO:0000313" key="8">
    <source>
        <dbReference type="Proteomes" id="UP000659496"/>
    </source>
</evidence>
<comment type="similarity">
    <text evidence="2">Belongs to the autoinducer-2 exporter (AI-2E) (TC 2.A.86) family.</text>
</comment>
<evidence type="ECO:0000256" key="4">
    <source>
        <dbReference type="ARBA" id="ARBA00022989"/>
    </source>
</evidence>
<feature type="transmembrane region" description="Helical" evidence="6">
    <location>
        <begin position="315"/>
        <end position="341"/>
    </location>
</feature>
<dbReference type="Proteomes" id="UP000659496">
    <property type="component" value="Unassembled WGS sequence"/>
</dbReference>